<sequence length="700" mass="79085">MRYHNYPSFSTPCIYVNRLFRIEISFYVPFVVNQVSNPDPLYWATNNYIISAQEEDSTASLQIYVVMQGVATSLFKKLDYYHDNGLKVEDLIQILKKMKAWGVKVPEKVHIDVVVKIHDKTVFATHMNQSRFESGSGEDLAYIEDFLRFGSHINQQIVLTWPNPGAQQGGVAMHSRAQIAVETSALKSTSTVTAGDNSLANLDNKSVFFDCERPMTGAEVLDKLFTSQNNHYDLEGAIFNSRRKITLRNPSQCCFFVSTVSEIDGTQPHTPRPQNSWEKKTTQMMEYQCDKHFISLCSSFLTSIQPSLIILNSILLFTSPPSGSCGLILPPQHLMKTENDVLRLKVQVNKMNVNEDTTKFDLSMLLNYFSREEPRKVFFEMEAVTKIETTGGNANLQLTIHGLQPSADNVTRKEWTICLREQDISHAASDQDISIHPASYEGHLTLTYSGNKSDCFESGPASELTLKYKGVPQNLYGKLERYFEVKIFGSNLSEMGILESDIVTQTALGQLLRSYSKEPLNVTAVIKERNGLASVSVNKGADMQFKSDNFAWLLDSWTDMQIMKTLGLYRECRVQENLVHLLFGGEEHVMSSDCHENVVLADCTERPKFAVIRERGGVKVYTGGFYVLVTSEEDQKPTVDSSHGGNHFWISRIRNTVKIVSRLTDLQVYFNKDELVVLVPHVYLDTVCGLCTNIHTYNVC</sequence>
<dbReference type="Proteomes" id="UP000249218">
    <property type="component" value="Unassembled WGS sequence"/>
</dbReference>
<evidence type="ECO:0008006" key="3">
    <source>
        <dbReference type="Google" id="ProtNLM"/>
    </source>
</evidence>
<accession>A0A2W1B678</accession>
<evidence type="ECO:0000313" key="2">
    <source>
        <dbReference type="Proteomes" id="UP000249218"/>
    </source>
</evidence>
<dbReference type="OrthoDB" id="5956066at2759"/>
<dbReference type="AlphaFoldDB" id="A0A2W1B678"/>
<protein>
    <recommendedName>
        <fullName evidence="3">VWFD domain-containing protein</fullName>
    </recommendedName>
</protein>
<evidence type="ECO:0000313" key="1">
    <source>
        <dbReference type="EMBL" id="PZC70801.1"/>
    </source>
</evidence>
<gene>
    <name evidence="1" type="primary">HaOG214886</name>
    <name evidence="1" type="ORF">B5X24_HaOG214886</name>
</gene>
<dbReference type="EMBL" id="KZ150460">
    <property type="protein sequence ID" value="PZC70801.1"/>
    <property type="molecule type" value="Genomic_DNA"/>
</dbReference>
<keyword evidence="2" id="KW-1185">Reference proteome</keyword>
<name>A0A2W1B678_HELAM</name>
<organism evidence="1 2">
    <name type="scientific">Helicoverpa armigera</name>
    <name type="common">Cotton bollworm</name>
    <name type="synonym">Heliothis armigera</name>
    <dbReference type="NCBI Taxonomy" id="29058"/>
    <lineage>
        <taxon>Eukaryota</taxon>
        <taxon>Metazoa</taxon>
        <taxon>Ecdysozoa</taxon>
        <taxon>Arthropoda</taxon>
        <taxon>Hexapoda</taxon>
        <taxon>Insecta</taxon>
        <taxon>Pterygota</taxon>
        <taxon>Neoptera</taxon>
        <taxon>Endopterygota</taxon>
        <taxon>Lepidoptera</taxon>
        <taxon>Glossata</taxon>
        <taxon>Ditrysia</taxon>
        <taxon>Noctuoidea</taxon>
        <taxon>Noctuidae</taxon>
        <taxon>Heliothinae</taxon>
        <taxon>Helicoverpa</taxon>
    </lineage>
</organism>
<reference evidence="1 2" key="1">
    <citation type="journal article" date="2017" name="BMC Biol.">
        <title>Genomic innovations, transcriptional plasticity and gene loss underlying the evolution and divergence of two highly polyphagous and invasive Helicoverpa pest species.</title>
        <authorList>
            <person name="Pearce S.L."/>
            <person name="Clarke D.F."/>
            <person name="East P.D."/>
            <person name="Elfekih S."/>
            <person name="Gordon K.H."/>
            <person name="Jermiin L.S."/>
            <person name="McGaughran A."/>
            <person name="Oakeshott J.G."/>
            <person name="Papanikolaou A."/>
            <person name="Perera O.P."/>
            <person name="Rane R.V."/>
            <person name="Richards S."/>
            <person name="Tay W.T."/>
            <person name="Walsh T.K."/>
            <person name="Anderson A."/>
            <person name="Anderson C.J."/>
            <person name="Asgari S."/>
            <person name="Board P.G."/>
            <person name="Bretschneider A."/>
            <person name="Campbell P.M."/>
            <person name="Chertemps T."/>
            <person name="Christeller J.T."/>
            <person name="Coppin C.W."/>
            <person name="Downes S.J."/>
            <person name="Duan G."/>
            <person name="Farnsworth C.A."/>
            <person name="Good R.T."/>
            <person name="Han L.B."/>
            <person name="Han Y.C."/>
            <person name="Hatje K."/>
            <person name="Horne I."/>
            <person name="Huang Y.P."/>
            <person name="Hughes D.S."/>
            <person name="Jacquin-Joly E."/>
            <person name="James W."/>
            <person name="Jhangiani S."/>
            <person name="Kollmar M."/>
            <person name="Kuwar S.S."/>
            <person name="Li S."/>
            <person name="Liu N.Y."/>
            <person name="Maibeche M.T."/>
            <person name="Miller J.R."/>
            <person name="Montagne N."/>
            <person name="Perry T."/>
            <person name="Qu J."/>
            <person name="Song S.V."/>
            <person name="Sutton G.G."/>
            <person name="Vogel H."/>
            <person name="Walenz B.P."/>
            <person name="Xu W."/>
            <person name="Zhang H.J."/>
            <person name="Zou Z."/>
            <person name="Batterham P."/>
            <person name="Edwards O.R."/>
            <person name="Feyereisen R."/>
            <person name="Gibbs R.A."/>
            <person name="Heckel D.G."/>
            <person name="McGrath A."/>
            <person name="Robin C."/>
            <person name="Scherer S.E."/>
            <person name="Worley K.C."/>
            <person name="Wu Y.D."/>
        </authorList>
    </citation>
    <scope>NUCLEOTIDE SEQUENCE [LARGE SCALE GENOMIC DNA]</scope>
    <source>
        <strain evidence="1">Harm_GR_Male_#8</strain>
        <tissue evidence="1">Whole organism</tissue>
    </source>
</reference>
<proteinExistence type="predicted"/>